<dbReference type="AlphaFoldDB" id="A0A2C9EQ50"/>
<gene>
    <name evidence="1" type="ORF">PFLCHA0_c40170</name>
</gene>
<name>A0A2C9EQ50_PSEPH</name>
<dbReference type="HOGENOM" id="CLU_2013075_0_0_6"/>
<reference evidence="2" key="1">
    <citation type="journal article" date="2014" name="Genome Announc.">
        <title>Full-genome sequence of the plant growth-promoting bacterium Pseudomonas protegens CHA0.</title>
        <authorList>
            <person name="Jousset A."/>
            <person name="Schuldes J."/>
            <person name="Keel C."/>
            <person name="Maurhofer M."/>
            <person name="Daniel R."/>
            <person name="Scheu S."/>
            <person name="Thuermer A."/>
        </authorList>
    </citation>
    <scope>NUCLEOTIDE SEQUENCE [LARGE SCALE GENOMIC DNA]</scope>
    <source>
        <strain evidence="2">DSM 19095 / LMG 27888 / CFBP 6595 / CHA0</strain>
    </source>
</reference>
<organism evidence="1 2">
    <name type="scientific">Pseudomonas protegens (strain DSM 19095 / LMG 27888 / CFBP 6595 / CHA0)</name>
    <dbReference type="NCBI Taxonomy" id="1124983"/>
    <lineage>
        <taxon>Bacteria</taxon>
        <taxon>Pseudomonadati</taxon>
        <taxon>Pseudomonadota</taxon>
        <taxon>Gammaproteobacteria</taxon>
        <taxon>Pseudomonadales</taxon>
        <taxon>Pseudomonadaceae</taxon>
        <taxon>Pseudomonas</taxon>
    </lineage>
</organism>
<accession>A0A2C9EQ50</accession>
<dbReference type="RefSeq" id="WP_015636332.1">
    <property type="nucleotide sequence ID" value="NC_021237.1"/>
</dbReference>
<sequence length="122" mass="13337">MQAFDRQEIYRLAEALLRAIEHAQPTALAAVGVSPAIYAEILEELDSSGEQAGDLALAPYDRVFQPDRSGRVALDLYPLGTEPSTMRVACQLWSKGRKTDLTLIADYVQGAGALAFRLLETQ</sequence>
<proteinExistence type="predicted"/>
<dbReference type="EMBL" id="CP003190">
    <property type="protein sequence ID" value="AGL85783.1"/>
    <property type="molecule type" value="Genomic_DNA"/>
</dbReference>
<evidence type="ECO:0000313" key="2">
    <source>
        <dbReference type="Proteomes" id="UP000013940"/>
    </source>
</evidence>
<dbReference type="GeneID" id="57477027"/>
<evidence type="ECO:0000313" key="1">
    <source>
        <dbReference type="EMBL" id="AGL85783.1"/>
    </source>
</evidence>
<protein>
    <submittedName>
        <fullName evidence="1">Uncharacterized protein</fullName>
    </submittedName>
</protein>
<dbReference type="Proteomes" id="UP000013940">
    <property type="component" value="Chromosome"/>
</dbReference>
<dbReference type="KEGG" id="pprc:PFLCHA0_c40170"/>